<sequence>MKKLTLLLLLVFMSVLANAQNYPDFFPQLLLNKEVKVLEKKPESVKYGYDNFYEDKSLKTKYACCDSYNSKYDNLVNRIFTVTKVDMISGYFILTLTDDKETLYFKYEPGYRFKYPFEVIGGLEIPDYYYCHHISKKPSSQDPTKHFFISEKEEGISFFKMKLDEITVYIVDFTFPSKVLSDAKEVYLKLENGAIISGVNPNIKIEPKNEYGNYLYNANITLKSEDIELLKKYKIVEESIGGIKEEVEYGDTHIGVFNCLVTKE</sequence>
<feature type="chain" id="PRO_5027071998" evidence="1">
    <location>
        <begin position="20"/>
        <end position="264"/>
    </location>
</feature>
<dbReference type="Proteomes" id="UP000433945">
    <property type="component" value="Unassembled WGS sequence"/>
</dbReference>
<gene>
    <name evidence="2" type="ORF">GN157_00045</name>
</gene>
<evidence type="ECO:0000256" key="1">
    <source>
        <dbReference type="SAM" id="SignalP"/>
    </source>
</evidence>
<dbReference type="AlphaFoldDB" id="A0A6N8HCR3"/>
<reference evidence="2 3" key="1">
    <citation type="submission" date="2019-12" db="EMBL/GenBank/DDBJ databases">
        <authorList>
            <person name="Sun J.-Q."/>
        </authorList>
    </citation>
    <scope>NUCLEOTIDE SEQUENCE [LARGE SCALE GENOMIC DNA]</scope>
    <source>
        <strain evidence="2 3">JCM 17928</strain>
    </source>
</reference>
<organism evidence="2 3">
    <name type="scientific">Flavobacterium rakeshii</name>
    <dbReference type="NCBI Taxonomy" id="1038845"/>
    <lineage>
        <taxon>Bacteria</taxon>
        <taxon>Pseudomonadati</taxon>
        <taxon>Bacteroidota</taxon>
        <taxon>Flavobacteriia</taxon>
        <taxon>Flavobacteriales</taxon>
        <taxon>Flavobacteriaceae</taxon>
        <taxon>Flavobacterium</taxon>
    </lineage>
</organism>
<comment type="caution">
    <text evidence="2">The sequence shown here is derived from an EMBL/GenBank/DDBJ whole genome shotgun (WGS) entry which is preliminary data.</text>
</comment>
<accession>A0A6N8HCR3</accession>
<keyword evidence="3" id="KW-1185">Reference proteome</keyword>
<name>A0A6N8HCR3_9FLAO</name>
<proteinExistence type="predicted"/>
<dbReference type="RefSeq" id="WP_157481024.1">
    <property type="nucleotide sequence ID" value="NZ_WOWP01000001.1"/>
</dbReference>
<dbReference type="EMBL" id="WOWP01000001">
    <property type="protein sequence ID" value="MUV02087.1"/>
    <property type="molecule type" value="Genomic_DNA"/>
</dbReference>
<evidence type="ECO:0000313" key="2">
    <source>
        <dbReference type="EMBL" id="MUV02087.1"/>
    </source>
</evidence>
<feature type="signal peptide" evidence="1">
    <location>
        <begin position="1"/>
        <end position="19"/>
    </location>
</feature>
<protein>
    <submittedName>
        <fullName evidence="2">Uncharacterized protein</fullName>
    </submittedName>
</protein>
<evidence type="ECO:0000313" key="3">
    <source>
        <dbReference type="Proteomes" id="UP000433945"/>
    </source>
</evidence>
<dbReference type="OrthoDB" id="1339132at2"/>
<keyword evidence="1" id="KW-0732">Signal</keyword>